<dbReference type="InterPro" id="IPR039420">
    <property type="entry name" value="WalR-like"/>
</dbReference>
<dbReference type="AlphaFoldDB" id="A0A444B342"/>
<evidence type="ECO:0000256" key="2">
    <source>
        <dbReference type="SAM" id="MobiDB-lite"/>
    </source>
</evidence>
<feature type="region of interest" description="Disordered" evidence="2">
    <location>
        <begin position="1"/>
        <end position="94"/>
    </location>
</feature>
<dbReference type="InterPro" id="IPR016032">
    <property type="entry name" value="Sig_transdc_resp-reg_C-effctor"/>
</dbReference>
<dbReference type="InterPro" id="IPR000792">
    <property type="entry name" value="Tscrpt_reg_LuxR_C"/>
</dbReference>
<dbReference type="GO" id="GO:0003677">
    <property type="term" value="F:DNA binding"/>
    <property type="evidence" value="ECO:0007669"/>
    <property type="project" value="UniProtKB-KW"/>
</dbReference>
<feature type="domain" description="HTH luxR-type" evidence="3">
    <location>
        <begin position="958"/>
        <end position="1023"/>
    </location>
</feature>
<proteinExistence type="predicted"/>
<name>A0A444B342_9MICO</name>
<dbReference type="InterPro" id="IPR041664">
    <property type="entry name" value="AAA_16"/>
</dbReference>
<dbReference type="PROSITE" id="PS50043">
    <property type="entry name" value="HTH_LUXR_2"/>
    <property type="match status" value="1"/>
</dbReference>
<dbReference type="SUPFAM" id="SSF48452">
    <property type="entry name" value="TPR-like"/>
    <property type="match status" value="1"/>
</dbReference>
<dbReference type="SUPFAM" id="SSF46894">
    <property type="entry name" value="C-terminal effector domain of the bipartite response regulators"/>
    <property type="match status" value="1"/>
</dbReference>
<comment type="caution">
    <text evidence="4">The sequence shown here is derived from an EMBL/GenBank/DDBJ whole genome shotgun (WGS) entry which is preliminary data.</text>
</comment>
<evidence type="ECO:0000259" key="3">
    <source>
        <dbReference type="PROSITE" id="PS50043"/>
    </source>
</evidence>
<keyword evidence="5" id="KW-1185">Reference proteome</keyword>
<dbReference type="SUPFAM" id="SSF52540">
    <property type="entry name" value="P-loop containing nucleoside triphosphate hydrolases"/>
    <property type="match status" value="1"/>
</dbReference>
<dbReference type="InterPro" id="IPR027417">
    <property type="entry name" value="P-loop_NTPase"/>
</dbReference>
<sequence>MGPHPGQLPRTDVDEQLHDLPGAQAAHPRASGRRRWHPDGRHPQRHRHHEHSPDRRDPGKPPAGRRIGPGAERAATLPRHRGHLPPVTPARPTRGVARAGLRATLEGSDDGGARVHLAAQHDLGGVPAPVGRARLVAAVTARVLDGQAIAVHGPRGMGRSTFLDLVAAGLPQVVAVRLQRPGVAGHGATLIAQAFEDDVLDELPASMRTVLLDAEARADAPGSRLADALTELLTARASRAPFVLVVDDAQHLDESSLTALRVAAGRSLGPGAVGMLLGVGPGEPVGSAGFVPTPGQVREVPVLHIDLEPLAGADTVEMLAAVGVPTDTALWAHRESGGNPGIAHEIAATADEFSPSTVSRAEYARARERVQPLSEVVLATLRRIAVMHQPTVEVLIRLGGREAAQSIRTARALALVVDEDDYLRLTPGALADVLLESVDSDELVRLHRELADHAGSEALTRYHRALAGDPSTRPADLASSAAAAAARGEHDLAAHLYLLAADAGTPQRAEWLTCCLENAVIGKETRVLHRAIEGAAELTEPHQRVRADLALLELDDSSPDEVLIAALHASERHPELQARVLLQRARILLGTHELRTALDLARRSVDLAGRAGRPDIEVEALTVAASVSRSLGEGSARELIEQAASLAGPPRPGQVHTSPRYIAARFALHDDDLRRARSEFVDLLAGVGPDAGYDTVHVLRSLVEVVARQGRGREALELAARATRAASHFHTPVATTWYIEALAELVGGTFERAALISSRGVDLAREQGDERYLRRQLAQLGLARLHLDELDAAVAAYRELRRIDAASGIRDVTALRWHTDAVTALALVGETDEAAALLAEVRSAVEVGLGAPGTGIAADRAEAEIAAAEGDLDGARLLVTRSATAAAERRLPIEQARSLVALAHIERRARRTGRSLEAAARAREVLRPLHADPWAAWVQARFPEGAALHSLEPEEPEGADPLAQLTLTEQQVAGLVADGASNREIAQRLHLSVKTVEGTLTRIYRKSGVRSRTQLATLVLGRRSR</sequence>
<dbReference type="PANTHER" id="PTHR43214">
    <property type="entry name" value="TWO-COMPONENT RESPONSE REGULATOR"/>
    <property type="match status" value="1"/>
</dbReference>
<dbReference type="CDD" id="cd06170">
    <property type="entry name" value="LuxR_C_like"/>
    <property type="match status" value="1"/>
</dbReference>
<organism evidence="4 5">
    <name type="scientific">Janibacter hoylei PVAS-1</name>
    <dbReference type="NCBI Taxonomy" id="1210046"/>
    <lineage>
        <taxon>Bacteria</taxon>
        <taxon>Bacillati</taxon>
        <taxon>Actinomycetota</taxon>
        <taxon>Actinomycetes</taxon>
        <taxon>Micrococcales</taxon>
        <taxon>Intrasporangiaceae</taxon>
        <taxon>Janibacter</taxon>
    </lineage>
</organism>
<keyword evidence="1" id="KW-0238">DNA-binding</keyword>
<dbReference type="Pfam" id="PF13191">
    <property type="entry name" value="AAA_16"/>
    <property type="match status" value="1"/>
</dbReference>
<dbReference type="Pfam" id="PF00196">
    <property type="entry name" value="GerE"/>
    <property type="match status" value="1"/>
</dbReference>
<evidence type="ECO:0000313" key="4">
    <source>
        <dbReference type="EMBL" id="RWU82779.1"/>
    </source>
</evidence>
<gene>
    <name evidence="4" type="ORF">CWN80_11610</name>
</gene>
<dbReference type="PANTHER" id="PTHR43214:SF43">
    <property type="entry name" value="TWO-COMPONENT RESPONSE REGULATOR"/>
    <property type="match status" value="1"/>
</dbReference>
<accession>A0A444B342</accession>
<dbReference type="InterPro" id="IPR036388">
    <property type="entry name" value="WH-like_DNA-bd_sf"/>
</dbReference>
<dbReference type="Proteomes" id="UP000288711">
    <property type="component" value="Unassembled WGS sequence"/>
</dbReference>
<dbReference type="PRINTS" id="PR00038">
    <property type="entry name" value="HTHLUXR"/>
</dbReference>
<evidence type="ECO:0000313" key="5">
    <source>
        <dbReference type="Proteomes" id="UP000288711"/>
    </source>
</evidence>
<evidence type="ECO:0000256" key="1">
    <source>
        <dbReference type="ARBA" id="ARBA00023125"/>
    </source>
</evidence>
<protein>
    <submittedName>
        <fullName evidence="4">Helix-turn-helix transcriptional regulator</fullName>
    </submittedName>
</protein>
<dbReference type="Gene3D" id="1.10.10.10">
    <property type="entry name" value="Winged helix-like DNA-binding domain superfamily/Winged helix DNA-binding domain"/>
    <property type="match status" value="1"/>
</dbReference>
<dbReference type="OrthoDB" id="5476461at2"/>
<reference evidence="4 5" key="1">
    <citation type="journal article" date="2009" name="Int. J. Syst. Evol. Microbiol.">
        <title>Janibacter hoylei sp. nov., Bacillus isronensis sp. nov. and Bacillus aryabhattai sp. nov., isolated from cryotubes used for collecting air from the upper atmosphere.</title>
        <authorList>
            <person name="Shivaji S."/>
            <person name="Chaturvedi P."/>
            <person name="Begum Z."/>
            <person name="Pindi P.K."/>
            <person name="Manorama R."/>
            <person name="Padmanaban D.A."/>
            <person name="Shouche Y.S."/>
            <person name="Pawar S."/>
            <person name="Vaishampayan P."/>
            <person name="Dutt C.B."/>
            <person name="Datta G.N."/>
            <person name="Manchanda R.K."/>
            <person name="Rao U.R."/>
            <person name="Bhargava P.M."/>
            <person name="Narlikar J.V."/>
        </authorList>
    </citation>
    <scope>NUCLEOTIDE SEQUENCE [LARGE SCALE GENOMIC DNA]</scope>
    <source>
        <strain evidence="4 5">PVAS-1</strain>
    </source>
</reference>
<dbReference type="EMBL" id="PIPF01000010">
    <property type="protein sequence ID" value="RWU82779.1"/>
    <property type="molecule type" value="Genomic_DNA"/>
</dbReference>
<dbReference type="SMART" id="SM00421">
    <property type="entry name" value="HTH_LUXR"/>
    <property type="match status" value="1"/>
</dbReference>
<dbReference type="InterPro" id="IPR011990">
    <property type="entry name" value="TPR-like_helical_dom_sf"/>
</dbReference>
<dbReference type="GO" id="GO:0006355">
    <property type="term" value="P:regulation of DNA-templated transcription"/>
    <property type="evidence" value="ECO:0007669"/>
    <property type="project" value="InterPro"/>
</dbReference>